<feature type="repeat" description="ANK" evidence="3">
    <location>
        <begin position="292"/>
        <end position="324"/>
    </location>
</feature>
<dbReference type="Pfam" id="PF12796">
    <property type="entry name" value="Ank_2"/>
    <property type="match status" value="1"/>
</dbReference>
<gene>
    <name evidence="5" type="ORF">CCUR1050_LOCUS12807</name>
</gene>
<feature type="region of interest" description="Disordered" evidence="4">
    <location>
        <begin position="1"/>
        <end position="94"/>
    </location>
</feature>
<keyword evidence="2 3" id="KW-0040">ANK repeat</keyword>
<dbReference type="PANTHER" id="PTHR24198">
    <property type="entry name" value="ANKYRIN REPEAT AND PROTEIN KINASE DOMAIN-CONTAINING PROTEIN"/>
    <property type="match status" value="1"/>
</dbReference>
<dbReference type="PANTHER" id="PTHR24198:SF165">
    <property type="entry name" value="ANKYRIN REPEAT-CONTAINING PROTEIN-RELATED"/>
    <property type="match status" value="1"/>
</dbReference>
<dbReference type="InterPro" id="IPR036770">
    <property type="entry name" value="Ankyrin_rpt-contain_sf"/>
</dbReference>
<sequence length="425" mass="42229">MVHGVAEQDEGYESRRGLDQEGVDDAGGADGLVLGDEADAGMDDAGCDMDRQGKGAEDWEESSSSASVDVSSGYDDSSSSDGADDSDKGNYESAAGWKEPARVRKSDRLLDLIQGGAVWSMLEEDDADDAADGGALAKSARHEPAAAMPERMLAERLAAESERSLVAERLPAHAASCGAGGTRGRGRGACSADRADGRGRGARSSSPAQDEADPQFPQSVASAACALWTAAAAGDGAGLCRTLRRGGAASLDIGDPADAGATALMKAARAGALESVMQLLRAGADTEAHNSGGETAMHAAAGTGHVEIIDALVAAGASVAATSASGDTPLHLAAALGNVRACAALIALGADLAAAARDGATPLHRCAAGGHAAAARALLALGAVAEARDGAGRTAYAVALATGPDGRDCAEALCAAEPTRRRTAS</sequence>
<reference evidence="5" key="1">
    <citation type="submission" date="2021-01" db="EMBL/GenBank/DDBJ databases">
        <authorList>
            <person name="Corre E."/>
            <person name="Pelletier E."/>
            <person name="Niang G."/>
            <person name="Scheremetjew M."/>
            <person name="Finn R."/>
            <person name="Kale V."/>
            <person name="Holt S."/>
            <person name="Cochrane G."/>
            <person name="Meng A."/>
            <person name="Brown T."/>
            <person name="Cohen L."/>
        </authorList>
    </citation>
    <scope>NUCLEOTIDE SEQUENCE</scope>
    <source>
        <strain evidence="5">CCAP979/52</strain>
    </source>
</reference>
<dbReference type="SMART" id="SM00248">
    <property type="entry name" value="ANK"/>
    <property type="match status" value="4"/>
</dbReference>
<name>A0A7S0MAE4_9CRYP</name>
<feature type="region of interest" description="Disordered" evidence="4">
    <location>
        <begin position="175"/>
        <end position="217"/>
    </location>
</feature>
<dbReference type="PROSITE" id="PS50297">
    <property type="entry name" value="ANK_REP_REGION"/>
    <property type="match status" value="4"/>
</dbReference>
<evidence type="ECO:0000256" key="2">
    <source>
        <dbReference type="ARBA" id="ARBA00023043"/>
    </source>
</evidence>
<organism evidence="5">
    <name type="scientific">Cryptomonas curvata</name>
    <dbReference type="NCBI Taxonomy" id="233186"/>
    <lineage>
        <taxon>Eukaryota</taxon>
        <taxon>Cryptophyceae</taxon>
        <taxon>Cryptomonadales</taxon>
        <taxon>Cryptomonadaceae</taxon>
        <taxon>Cryptomonas</taxon>
    </lineage>
</organism>
<evidence type="ECO:0000256" key="4">
    <source>
        <dbReference type="SAM" id="MobiDB-lite"/>
    </source>
</evidence>
<accession>A0A7S0MAE4</accession>
<evidence type="ECO:0000256" key="1">
    <source>
        <dbReference type="ARBA" id="ARBA00022737"/>
    </source>
</evidence>
<evidence type="ECO:0000313" key="5">
    <source>
        <dbReference type="EMBL" id="CAD8635126.1"/>
    </source>
</evidence>
<feature type="repeat" description="ANK" evidence="3">
    <location>
        <begin position="358"/>
        <end position="390"/>
    </location>
</feature>
<feature type="compositionally biased region" description="Basic and acidic residues" evidence="4">
    <location>
        <begin position="48"/>
        <end position="57"/>
    </location>
</feature>
<dbReference type="AlphaFoldDB" id="A0A7S0MAE4"/>
<evidence type="ECO:0000256" key="3">
    <source>
        <dbReference type="PROSITE-ProRule" id="PRU00023"/>
    </source>
</evidence>
<feature type="repeat" description="ANK" evidence="3">
    <location>
        <begin position="325"/>
        <end position="357"/>
    </location>
</feature>
<dbReference type="PROSITE" id="PS50088">
    <property type="entry name" value="ANK_REPEAT"/>
    <property type="match status" value="4"/>
</dbReference>
<keyword evidence="1" id="KW-0677">Repeat</keyword>
<dbReference type="Gene3D" id="1.25.40.20">
    <property type="entry name" value="Ankyrin repeat-containing domain"/>
    <property type="match status" value="3"/>
</dbReference>
<dbReference type="InterPro" id="IPR002110">
    <property type="entry name" value="Ankyrin_rpt"/>
</dbReference>
<proteinExistence type="predicted"/>
<feature type="compositionally biased region" description="Acidic residues" evidence="4">
    <location>
        <begin position="36"/>
        <end position="47"/>
    </location>
</feature>
<dbReference type="Pfam" id="PF00023">
    <property type="entry name" value="Ank"/>
    <property type="match status" value="1"/>
</dbReference>
<dbReference type="EMBL" id="HBEZ01023128">
    <property type="protein sequence ID" value="CAD8635126.1"/>
    <property type="molecule type" value="Transcribed_RNA"/>
</dbReference>
<feature type="compositionally biased region" description="Low complexity" evidence="4">
    <location>
        <begin position="62"/>
        <end position="81"/>
    </location>
</feature>
<protein>
    <submittedName>
        <fullName evidence="5">Uncharacterized protein</fullName>
    </submittedName>
</protein>
<feature type="repeat" description="ANK" evidence="3">
    <location>
        <begin position="259"/>
        <end position="291"/>
    </location>
</feature>
<dbReference type="SUPFAM" id="SSF48403">
    <property type="entry name" value="Ankyrin repeat"/>
    <property type="match status" value="1"/>
</dbReference>